<dbReference type="HAMAP" id="MF_00009">
    <property type="entry name" value="Endoribonucl_YbeY"/>
    <property type="match status" value="1"/>
</dbReference>
<evidence type="ECO:0000256" key="3">
    <source>
        <dbReference type="ARBA" id="ARBA00022723"/>
    </source>
</evidence>
<feature type="binding site" evidence="7">
    <location>
        <position position="136"/>
    </location>
    <ligand>
        <name>Zn(2+)</name>
        <dbReference type="ChEBI" id="CHEBI:29105"/>
        <note>catalytic</note>
    </ligand>
</feature>
<keyword evidence="7" id="KW-0698">rRNA processing</keyword>
<evidence type="ECO:0000313" key="9">
    <source>
        <dbReference type="EMBL" id="GAA3893687.1"/>
    </source>
</evidence>
<protein>
    <recommendedName>
        <fullName evidence="7">Endoribonuclease YbeY</fullName>
        <ecNumber evidence="7">3.1.-.-</ecNumber>
    </recommendedName>
</protein>
<proteinExistence type="inferred from homology"/>
<dbReference type="InterPro" id="IPR023091">
    <property type="entry name" value="MetalPrtase_cat_dom_sf_prd"/>
</dbReference>
<evidence type="ECO:0000256" key="4">
    <source>
        <dbReference type="ARBA" id="ARBA00022759"/>
    </source>
</evidence>
<evidence type="ECO:0000256" key="8">
    <source>
        <dbReference type="SAM" id="MobiDB-lite"/>
    </source>
</evidence>
<evidence type="ECO:0000256" key="2">
    <source>
        <dbReference type="ARBA" id="ARBA00022722"/>
    </source>
</evidence>
<organism evidence="9 10">
    <name type="scientific">Sphingomonas limnosediminicola</name>
    <dbReference type="NCBI Taxonomy" id="940133"/>
    <lineage>
        <taxon>Bacteria</taxon>
        <taxon>Pseudomonadati</taxon>
        <taxon>Pseudomonadota</taxon>
        <taxon>Alphaproteobacteria</taxon>
        <taxon>Sphingomonadales</taxon>
        <taxon>Sphingomonadaceae</taxon>
        <taxon>Sphingomonas</taxon>
    </lineage>
</organism>
<keyword evidence="7" id="KW-0690">Ribosome biogenesis</keyword>
<dbReference type="Pfam" id="PF02130">
    <property type="entry name" value="YbeY"/>
    <property type="match status" value="1"/>
</dbReference>
<keyword evidence="2 7" id="KW-0540">Nuclease</keyword>
<evidence type="ECO:0000256" key="7">
    <source>
        <dbReference type="HAMAP-Rule" id="MF_00009"/>
    </source>
</evidence>
<dbReference type="EMBL" id="BAABBM010000001">
    <property type="protein sequence ID" value="GAA3893687.1"/>
    <property type="molecule type" value="Genomic_DNA"/>
</dbReference>
<keyword evidence="10" id="KW-1185">Reference proteome</keyword>
<feature type="region of interest" description="Disordered" evidence="8">
    <location>
        <begin position="1"/>
        <end position="20"/>
    </location>
</feature>
<dbReference type="PANTHER" id="PTHR46986:SF1">
    <property type="entry name" value="ENDORIBONUCLEASE YBEY, CHLOROPLASTIC"/>
    <property type="match status" value="1"/>
</dbReference>
<feature type="binding site" evidence="7">
    <location>
        <position position="142"/>
    </location>
    <ligand>
        <name>Zn(2+)</name>
        <dbReference type="ChEBI" id="CHEBI:29105"/>
        <note>catalytic</note>
    </ligand>
</feature>
<gene>
    <name evidence="7 9" type="primary">ybeY</name>
    <name evidence="9" type="ORF">GCM10022276_11080</name>
</gene>
<dbReference type="Gene3D" id="3.40.390.30">
    <property type="entry name" value="Metalloproteases ('zincins'), catalytic domain"/>
    <property type="match status" value="1"/>
</dbReference>
<comment type="cofactor">
    <cofactor evidence="7">
        <name>Zn(2+)</name>
        <dbReference type="ChEBI" id="CHEBI:29105"/>
    </cofactor>
    <text evidence="7">Binds 1 zinc ion.</text>
</comment>
<evidence type="ECO:0000256" key="1">
    <source>
        <dbReference type="ARBA" id="ARBA00010875"/>
    </source>
</evidence>
<name>A0ABP7L6Z7_9SPHN</name>
<dbReference type="PANTHER" id="PTHR46986">
    <property type="entry name" value="ENDORIBONUCLEASE YBEY, CHLOROPLASTIC"/>
    <property type="match status" value="1"/>
</dbReference>
<comment type="subcellular location">
    <subcellularLocation>
        <location evidence="7">Cytoplasm</location>
    </subcellularLocation>
</comment>
<reference evidence="10" key="1">
    <citation type="journal article" date="2019" name="Int. J. Syst. Evol. Microbiol.">
        <title>The Global Catalogue of Microorganisms (GCM) 10K type strain sequencing project: providing services to taxonomists for standard genome sequencing and annotation.</title>
        <authorList>
            <consortium name="The Broad Institute Genomics Platform"/>
            <consortium name="The Broad Institute Genome Sequencing Center for Infectious Disease"/>
            <person name="Wu L."/>
            <person name="Ma J."/>
        </authorList>
    </citation>
    <scope>NUCLEOTIDE SEQUENCE [LARGE SCALE GENOMIC DNA]</scope>
    <source>
        <strain evidence="10">JCM 17543</strain>
    </source>
</reference>
<evidence type="ECO:0000256" key="6">
    <source>
        <dbReference type="ARBA" id="ARBA00022833"/>
    </source>
</evidence>
<keyword evidence="4 7" id="KW-0255">Endonuclease</keyword>
<dbReference type="Proteomes" id="UP001500827">
    <property type="component" value="Unassembled WGS sequence"/>
</dbReference>
<feature type="binding site" evidence="7">
    <location>
        <position position="132"/>
    </location>
    <ligand>
        <name>Zn(2+)</name>
        <dbReference type="ChEBI" id="CHEBI:29105"/>
        <note>catalytic</note>
    </ligand>
</feature>
<evidence type="ECO:0000256" key="5">
    <source>
        <dbReference type="ARBA" id="ARBA00022801"/>
    </source>
</evidence>
<comment type="function">
    <text evidence="7">Single strand-specific metallo-endoribonuclease involved in late-stage 70S ribosome quality control and in maturation of the 3' terminus of the 16S rRNA.</text>
</comment>
<comment type="similarity">
    <text evidence="1 7">Belongs to the endoribonuclease YbeY family.</text>
</comment>
<sequence>MMLDVAVEADGEWDSSSGKPLSWSDLARRAAEAAIAESAFPQLASSSRSVEISFRLTDDEQVRALNSEWRGKDKPTNVLSFPMAEEDEFIAANVAGPELLLGDIILARGVCETEAADKGVSVEDHATHLMVHGTFHLLGYDHHDDDEASDMEAREVRALARLGIANPYEEAG</sequence>
<dbReference type="SUPFAM" id="SSF55486">
    <property type="entry name" value="Metalloproteases ('zincins'), catalytic domain"/>
    <property type="match status" value="1"/>
</dbReference>
<evidence type="ECO:0000313" key="10">
    <source>
        <dbReference type="Proteomes" id="UP001500827"/>
    </source>
</evidence>
<dbReference type="InterPro" id="IPR002036">
    <property type="entry name" value="YbeY"/>
</dbReference>
<keyword evidence="6 7" id="KW-0862">Zinc</keyword>
<accession>A0ABP7L6Z7</accession>
<keyword evidence="7" id="KW-0963">Cytoplasm</keyword>
<comment type="caution">
    <text evidence="9">The sequence shown here is derived from an EMBL/GenBank/DDBJ whole genome shotgun (WGS) entry which is preliminary data.</text>
</comment>
<keyword evidence="3 7" id="KW-0479">Metal-binding</keyword>
<dbReference type="NCBIfam" id="TIGR00043">
    <property type="entry name" value="rRNA maturation RNase YbeY"/>
    <property type="match status" value="1"/>
</dbReference>
<dbReference type="EC" id="3.1.-.-" evidence="7"/>
<keyword evidence="5 7" id="KW-0378">Hydrolase</keyword>